<comment type="caution">
    <text evidence="2">The sequence shown here is derived from an EMBL/GenBank/DDBJ whole genome shotgun (WGS) entry which is preliminary data.</text>
</comment>
<evidence type="ECO:0000313" key="4">
    <source>
        <dbReference type="EMBL" id="KAE9187053.1"/>
    </source>
</evidence>
<evidence type="ECO:0000313" key="5">
    <source>
        <dbReference type="EMBL" id="KAE9294471.1"/>
    </source>
</evidence>
<dbReference type="EMBL" id="QXFY01002637">
    <property type="protein sequence ID" value="KAE9294471.1"/>
    <property type="molecule type" value="Genomic_DNA"/>
</dbReference>
<evidence type="ECO:0000313" key="2">
    <source>
        <dbReference type="EMBL" id="KAE9178634.1"/>
    </source>
</evidence>
<protein>
    <submittedName>
        <fullName evidence="2">Uncharacterized protein</fullName>
    </submittedName>
</protein>
<dbReference type="AlphaFoldDB" id="A0A6A3W4G8"/>
<evidence type="ECO:0000313" key="8">
    <source>
        <dbReference type="Proteomes" id="UP000460718"/>
    </source>
</evidence>
<evidence type="ECO:0000313" key="7">
    <source>
        <dbReference type="Proteomes" id="UP000440367"/>
    </source>
</evidence>
<dbReference type="EMBL" id="QXGC01002370">
    <property type="protein sequence ID" value="KAE9187053.1"/>
    <property type="molecule type" value="Genomic_DNA"/>
</dbReference>
<keyword evidence="6" id="KW-1185">Reference proteome</keyword>
<name>A0A6A3W4G8_9STRA</name>
<dbReference type="Proteomes" id="UP000476176">
    <property type="component" value="Unassembled WGS sequence"/>
</dbReference>
<dbReference type="EMBL" id="QXGD01002696">
    <property type="protein sequence ID" value="KAE9185288.1"/>
    <property type="molecule type" value="Genomic_DNA"/>
</dbReference>
<gene>
    <name evidence="3" type="ORF">PF002_g26210</name>
    <name evidence="4" type="ORF">PF004_g22915</name>
    <name evidence="2" type="ORF">PF005_g24006</name>
    <name evidence="5" type="ORF">PF008_g24541</name>
    <name evidence="1" type="ORF">PF011_g22790</name>
</gene>
<dbReference type="EMBL" id="QXGB01002372">
    <property type="protein sequence ID" value="KAE9178634.1"/>
    <property type="molecule type" value="Genomic_DNA"/>
</dbReference>
<evidence type="ECO:0000313" key="10">
    <source>
        <dbReference type="Proteomes" id="UP000486351"/>
    </source>
</evidence>
<dbReference type="Proteomes" id="UP000460718">
    <property type="component" value="Unassembled WGS sequence"/>
</dbReference>
<sequence length="48" mass="4897">MLELVTVAGDPASAAVGCCIFLVALQVRLCSCEAQELPPVSVPTIPLA</sequence>
<dbReference type="Proteomes" id="UP000440367">
    <property type="component" value="Unassembled WGS sequence"/>
</dbReference>
<evidence type="ECO:0000313" key="1">
    <source>
        <dbReference type="EMBL" id="KAE8979577.1"/>
    </source>
</evidence>
<dbReference type="EMBL" id="QXFW01002337">
    <property type="protein sequence ID" value="KAE8979577.1"/>
    <property type="molecule type" value="Genomic_DNA"/>
</dbReference>
<accession>A0A6A3W4G8</accession>
<reference evidence="6 7" key="1">
    <citation type="submission" date="2018-08" db="EMBL/GenBank/DDBJ databases">
        <title>Genomic investigation of the strawberry pathogen Phytophthora fragariae indicates pathogenicity is determined by transcriptional variation in three key races.</title>
        <authorList>
            <person name="Adams T.M."/>
            <person name="Armitage A.D."/>
            <person name="Sobczyk M.K."/>
            <person name="Bates H.J."/>
            <person name="Dunwell J.M."/>
            <person name="Nellist C.F."/>
            <person name="Harrison R.J."/>
        </authorList>
    </citation>
    <scope>NUCLEOTIDE SEQUENCE [LARGE SCALE GENOMIC DNA]</scope>
    <source>
        <strain evidence="3 7">BC-1</strain>
        <strain evidence="4 9">BC-23</strain>
        <strain evidence="2 6">NOV-27</strain>
        <strain evidence="5 10">NOV-77</strain>
        <strain evidence="1 8">SCRP245</strain>
    </source>
</reference>
<proteinExistence type="predicted"/>
<organism evidence="2 6">
    <name type="scientific">Phytophthora fragariae</name>
    <dbReference type="NCBI Taxonomy" id="53985"/>
    <lineage>
        <taxon>Eukaryota</taxon>
        <taxon>Sar</taxon>
        <taxon>Stramenopiles</taxon>
        <taxon>Oomycota</taxon>
        <taxon>Peronosporomycetes</taxon>
        <taxon>Peronosporales</taxon>
        <taxon>Peronosporaceae</taxon>
        <taxon>Phytophthora</taxon>
    </lineage>
</organism>
<evidence type="ECO:0000313" key="6">
    <source>
        <dbReference type="Proteomes" id="UP000433483"/>
    </source>
</evidence>
<dbReference type="Proteomes" id="UP000433483">
    <property type="component" value="Unassembled WGS sequence"/>
</dbReference>
<dbReference type="Proteomes" id="UP000486351">
    <property type="component" value="Unassembled WGS sequence"/>
</dbReference>
<dbReference type="OrthoDB" id="10281894at2759"/>
<evidence type="ECO:0000313" key="3">
    <source>
        <dbReference type="EMBL" id="KAE9185288.1"/>
    </source>
</evidence>
<evidence type="ECO:0000313" key="9">
    <source>
        <dbReference type="Proteomes" id="UP000476176"/>
    </source>
</evidence>